<feature type="active site" description="Proton acceptor" evidence="7">
    <location>
        <position position="67"/>
    </location>
</feature>
<dbReference type="GO" id="GO:0008360">
    <property type="term" value="P:regulation of cell shape"/>
    <property type="evidence" value="ECO:0007669"/>
    <property type="project" value="UniProtKB-KW"/>
</dbReference>
<dbReference type="KEGG" id="mher:K3U94_15080"/>
<comment type="similarity">
    <text evidence="1 9">Belongs to the peptidase S11 family.</text>
</comment>
<evidence type="ECO:0000256" key="2">
    <source>
        <dbReference type="ARBA" id="ARBA00022729"/>
    </source>
</evidence>
<feature type="domain" description="Peptidase S11 D-alanyl-D-alanine carboxypeptidase A N-terminal" evidence="12">
    <location>
        <begin position="40"/>
        <end position="255"/>
    </location>
</feature>
<dbReference type="Gene3D" id="3.40.710.10">
    <property type="entry name" value="DD-peptidase/beta-lactamase superfamily"/>
    <property type="match status" value="1"/>
</dbReference>
<evidence type="ECO:0000313" key="14">
    <source>
        <dbReference type="Proteomes" id="UP000825008"/>
    </source>
</evidence>
<feature type="active site" description="Proton acceptor" evidence="7">
    <location>
        <position position="70"/>
    </location>
</feature>
<dbReference type="GO" id="GO:0006508">
    <property type="term" value="P:proteolysis"/>
    <property type="evidence" value="ECO:0007669"/>
    <property type="project" value="InterPro"/>
</dbReference>
<keyword evidence="4" id="KW-0133">Cell shape</keyword>
<keyword evidence="13" id="KW-0121">Carboxypeptidase</keyword>
<keyword evidence="13" id="KW-0645">Protease</keyword>
<dbReference type="Proteomes" id="UP000825008">
    <property type="component" value="Chromosome"/>
</dbReference>
<evidence type="ECO:0000256" key="1">
    <source>
        <dbReference type="ARBA" id="ARBA00007164"/>
    </source>
</evidence>
<keyword evidence="5" id="KW-0573">Peptidoglycan synthesis</keyword>
<organism evidence="13 14">
    <name type="scientific">Mycolicibacter heraklionensis</name>
    <dbReference type="NCBI Taxonomy" id="512402"/>
    <lineage>
        <taxon>Bacteria</taxon>
        <taxon>Bacillati</taxon>
        <taxon>Actinomycetota</taxon>
        <taxon>Actinomycetes</taxon>
        <taxon>Mycobacteriales</taxon>
        <taxon>Mycobacteriaceae</taxon>
        <taxon>Mycolicibacter</taxon>
    </lineage>
</organism>
<feature type="active site" evidence="7">
    <location>
        <position position="122"/>
    </location>
</feature>
<evidence type="ECO:0000256" key="6">
    <source>
        <dbReference type="ARBA" id="ARBA00023316"/>
    </source>
</evidence>
<name>A0A9X7WEE0_9MYCO</name>
<proteinExistence type="inferred from homology"/>
<dbReference type="PRINTS" id="PR00725">
    <property type="entry name" value="DADACBPTASE1"/>
</dbReference>
<dbReference type="SUPFAM" id="SSF56601">
    <property type="entry name" value="beta-lactamase/transpeptidase-like"/>
    <property type="match status" value="1"/>
</dbReference>
<gene>
    <name evidence="13" type="ORF">K3U94_15080</name>
</gene>
<feature type="signal peptide" evidence="11">
    <location>
        <begin position="1"/>
        <end position="24"/>
    </location>
</feature>
<dbReference type="PANTHER" id="PTHR21581:SF33">
    <property type="entry name" value="D-ALANYL-D-ALANINE CARBOXYPEPTIDASE DACB"/>
    <property type="match status" value="1"/>
</dbReference>
<evidence type="ECO:0000256" key="10">
    <source>
        <dbReference type="SAM" id="MobiDB-lite"/>
    </source>
</evidence>
<dbReference type="GO" id="GO:0009002">
    <property type="term" value="F:serine-type D-Ala-D-Ala carboxypeptidase activity"/>
    <property type="evidence" value="ECO:0007669"/>
    <property type="project" value="InterPro"/>
</dbReference>
<protein>
    <submittedName>
        <fullName evidence="13">D-alanyl-D-alanine carboxypeptidase</fullName>
    </submittedName>
</protein>
<accession>A0A9X7WEE0</accession>
<dbReference type="EMBL" id="CP080997">
    <property type="protein sequence ID" value="QZA06347.1"/>
    <property type="molecule type" value="Genomic_DNA"/>
</dbReference>
<keyword evidence="3" id="KW-0378">Hydrolase</keyword>
<dbReference type="PANTHER" id="PTHR21581">
    <property type="entry name" value="D-ALANYL-D-ALANINE CARBOXYPEPTIDASE"/>
    <property type="match status" value="1"/>
</dbReference>
<feature type="binding site" evidence="8">
    <location>
        <position position="228"/>
    </location>
    <ligand>
        <name>substrate</name>
    </ligand>
</feature>
<dbReference type="GO" id="GO:0009252">
    <property type="term" value="P:peptidoglycan biosynthetic process"/>
    <property type="evidence" value="ECO:0007669"/>
    <property type="project" value="UniProtKB-KW"/>
</dbReference>
<feature type="region of interest" description="Disordered" evidence="10">
    <location>
        <begin position="151"/>
        <end position="172"/>
    </location>
</feature>
<keyword evidence="2 11" id="KW-0732">Signal</keyword>
<dbReference type="InterPro" id="IPR012338">
    <property type="entry name" value="Beta-lactam/transpept-like"/>
</dbReference>
<evidence type="ECO:0000256" key="8">
    <source>
        <dbReference type="PIRSR" id="PIRSR618044-2"/>
    </source>
</evidence>
<sequence length="289" mass="29278">MRKTLAAIAALATMFASPALTAHADAAQPLGSAPIPAGPAPNWLIADLDSGQILAEQNGYAATPPASTIKVLLALVALDELNLDDAVVATPADTQVECNCVGVKAGHSYTARELLEGLLLVSGNDAANALADMLGGPEAAVAKMNAKASEVGATDTHASTPSGLDGPGGPGATTPHDLAAIFRAAMANPVFAEITAQPAATFPTDSGERPIVNMNELLARYPGAFGGKTGFTDAARKTYVGGAARDGRRLVVAMMYGLIREGGPNYWDQASALLDWGFAQGPTSGVGSL</sequence>
<dbReference type="AlphaFoldDB" id="A0A9X7WEE0"/>
<evidence type="ECO:0000313" key="13">
    <source>
        <dbReference type="EMBL" id="QZA06347.1"/>
    </source>
</evidence>
<dbReference type="InterPro" id="IPR018044">
    <property type="entry name" value="Peptidase_S11"/>
</dbReference>
<dbReference type="RefSeq" id="WP_220694227.1">
    <property type="nucleotide sequence ID" value="NZ_CP080997.1"/>
</dbReference>
<reference evidence="13" key="1">
    <citation type="submission" date="2021-08" db="EMBL/GenBank/DDBJ databases">
        <title>Whole genome sequencing of non-tuberculosis mycobacteria type-strains.</title>
        <authorList>
            <person name="Igarashi Y."/>
            <person name="Osugi A."/>
            <person name="Mitarai S."/>
        </authorList>
    </citation>
    <scope>NUCLEOTIDE SEQUENCE</scope>
    <source>
        <strain evidence="13">JCM 30995</strain>
    </source>
</reference>
<dbReference type="Pfam" id="PF00768">
    <property type="entry name" value="Peptidase_S11"/>
    <property type="match status" value="1"/>
</dbReference>
<evidence type="ECO:0000256" key="4">
    <source>
        <dbReference type="ARBA" id="ARBA00022960"/>
    </source>
</evidence>
<evidence type="ECO:0000256" key="9">
    <source>
        <dbReference type="RuleBase" id="RU004016"/>
    </source>
</evidence>
<keyword evidence="6" id="KW-0961">Cell wall biogenesis/degradation</keyword>
<evidence type="ECO:0000256" key="3">
    <source>
        <dbReference type="ARBA" id="ARBA00022801"/>
    </source>
</evidence>
<dbReference type="InterPro" id="IPR001967">
    <property type="entry name" value="Peptidase_S11_N"/>
</dbReference>
<evidence type="ECO:0000259" key="12">
    <source>
        <dbReference type="Pfam" id="PF00768"/>
    </source>
</evidence>
<evidence type="ECO:0000256" key="5">
    <source>
        <dbReference type="ARBA" id="ARBA00022984"/>
    </source>
</evidence>
<feature type="chain" id="PRO_5040772446" evidence="11">
    <location>
        <begin position="25"/>
        <end position="289"/>
    </location>
</feature>
<evidence type="ECO:0000256" key="11">
    <source>
        <dbReference type="SAM" id="SignalP"/>
    </source>
</evidence>
<dbReference type="GO" id="GO:0071555">
    <property type="term" value="P:cell wall organization"/>
    <property type="evidence" value="ECO:0007669"/>
    <property type="project" value="UniProtKB-KW"/>
</dbReference>
<evidence type="ECO:0000256" key="7">
    <source>
        <dbReference type="PIRSR" id="PIRSR618044-1"/>
    </source>
</evidence>